<dbReference type="GO" id="GO:0000981">
    <property type="term" value="F:DNA-binding transcription factor activity, RNA polymerase II-specific"/>
    <property type="evidence" value="ECO:0007669"/>
    <property type="project" value="InterPro"/>
</dbReference>
<protein>
    <recommendedName>
        <fullName evidence="14">Zn(2)-C6 fungal-type domain-containing protein</fullName>
    </recommendedName>
</protein>
<evidence type="ECO:0000256" key="7">
    <source>
        <dbReference type="ARBA" id="ARBA00023242"/>
    </source>
</evidence>
<evidence type="ECO:0008006" key="14">
    <source>
        <dbReference type="Google" id="ProtNLM"/>
    </source>
</evidence>
<dbReference type="SMART" id="SM00829">
    <property type="entry name" value="PKS_ER"/>
    <property type="match status" value="1"/>
</dbReference>
<dbReference type="FunFam" id="3.40.50.720:FF:000039">
    <property type="entry name" value="Alcohol dehydrogenase AdhP"/>
    <property type="match status" value="1"/>
</dbReference>
<feature type="domain" description="Xylanolytic transcriptional activator regulatory" evidence="11">
    <location>
        <begin position="668"/>
        <end position="744"/>
    </location>
</feature>
<dbReference type="STRING" id="1093900.A0A507B9Z6"/>
<evidence type="ECO:0000259" key="10">
    <source>
        <dbReference type="SMART" id="SM00829"/>
    </source>
</evidence>
<dbReference type="InterPro" id="IPR011032">
    <property type="entry name" value="GroES-like_sf"/>
</dbReference>
<dbReference type="EMBL" id="SKBQ01000033">
    <property type="protein sequence ID" value="TPX13598.1"/>
    <property type="molecule type" value="Genomic_DNA"/>
</dbReference>
<proteinExistence type="inferred from homology"/>
<evidence type="ECO:0000256" key="3">
    <source>
        <dbReference type="ARBA" id="ARBA00022723"/>
    </source>
</evidence>
<evidence type="ECO:0000256" key="1">
    <source>
        <dbReference type="ARBA" id="ARBA00001947"/>
    </source>
</evidence>
<dbReference type="SUPFAM" id="SSF50129">
    <property type="entry name" value="GroES-like"/>
    <property type="match status" value="1"/>
</dbReference>
<dbReference type="OrthoDB" id="1879366at2759"/>
<keyword evidence="5" id="KW-0560">Oxidoreductase</keyword>
<dbReference type="GO" id="GO:0018455">
    <property type="term" value="F:alcohol dehydrogenase [NAD(P)+] activity"/>
    <property type="evidence" value="ECO:0007669"/>
    <property type="project" value="UniProtKB-ARBA"/>
</dbReference>
<feature type="domain" description="Enoyl reductase (ER)" evidence="10">
    <location>
        <begin position="17"/>
        <end position="353"/>
    </location>
</feature>
<evidence type="ECO:0000256" key="6">
    <source>
        <dbReference type="ARBA" id="ARBA00023027"/>
    </source>
</evidence>
<dbReference type="CDD" id="cd12148">
    <property type="entry name" value="fungal_TF_MHR"/>
    <property type="match status" value="1"/>
</dbReference>
<sequence length="1011" mass="110813">MGSISPPATMKAAQYDQRDNKVHINEVPVPTPKANELLVKTLCSSLCRSDLMNFEPDELGLKPTAEDTPPITIGHEAAGVVVGVGDECKGFNIGDQVGFLPSTNCCFECDECQVHQMWCKTLGGCKMPGHAADGFFQEYIATDYRNAIVLPPRLSAVEAAPLFCAGVTSYHGIADLGIPAGQWVAVIGCGGLGHLGIQYAKAKGYNVIGLDINDAQLEEAKDCGADFVFNTKTNHDYVHSIKKITGGGCHAVVNYTSSKASYDRAPDVLRINGILMVVGHPQQALTFTSIDIALGKFRIMGACNSIPANLKECIDFSMEHGIKSHVTYYNNLEDIYEMIDLMDKGNVRGRVAIRFDQGLSRGRLTVDVSDVDMDTTLLSINLLQAGEESVSVPQSSMGKKAKPLACISCRKKKIKLVAESLVKCQPSPDDPIRCRLCARTATQCIIPAVDERKISSSKKLIRELYGRIASLEAELEEHRSFCLRAANTSDEQDLLEGTSMLPSRGPPSVASSDGSNSSDNMIVRLCGGQRQLNSDRAGRLRFFGPTSSLHLSESIVSSVLINEGSSNRGHFTWQEVLPQDLQDYLLALYWEYQHQVIPVIHKEAAISDRAEIRALALADDETNEDPPYLVRRCAALLDSELNNPGITTLQSLQLLSEIDCVISNDTKGWLDAGGACRLAFELGLHSDISGLNSATLGQVDLEIRQIAFWSCFSLDRQWALYLGRPQMIKLEDVTAERPQYGTLDASCEMKMSAVWANLLEIVGIICDALNGIRSRKHRVASLDQDLRTWYSSLEQSFRYNAQQTPAVFLLHMQYSAAVILLHRPLAQFGSASSGRSSSNDLSRQMCVYHASLIAHYVREFQERHGSVLKMSWIALHMITTAATTLVANLAEHRTEGDWQGQLSCLRECLNALSELEKSHIPTRRVRKVVQRAMRLLDLGTAVNEATPLGSTGLRSSIDLVSPDSLPYGTLLGDMGTMPTVPSLPSDSFSFDEFLPEGSQTDMLHSFGTFFS</sequence>
<dbReference type="InterPro" id="IPR036291">
    <property type="entry name" value="NAD(P)-bd_dom_sf"/>
</dbReference>
<evidence type="ECO:0000256" key="8">
    <source>
        <dbReference type="RuleBase" id="RU361277"/>
    </source>
</evidence>
<dbReference type="InterPro" id="IPR002328">
    <property type="entry name" value="ADH_Zn_CS"/>
</dbReference>
<dbReference type="Pfam" id="PF00107">
    <property type="entry name" value="ADH_zinc_N"/>
    <property type="match status" value="1"/>
</dbReference>
<dbReference type="RefSeq" id="XP_030995309.1">
    <property type="nucleotide sequence ID" value="XM_031140661.1"/>
</dbReference>
<dbReference type="SUPFAM" id="SSF51735">
    <property type="entry name" value="NAD(P)-binding Rossmann-fold domains"/>
    <property type="match status" value="1"/>
</dbReference>
<dbReference type="GO" id="GO:0006351">
    <property type="term" value="P:DNA-templated transcription"/>
    <property type="evidence" value="ECO:0007669"/>
    <property type="project" value="InterPro"/>
</dbReference>
<evidence type="ECO:0000256" key="4">
    <source>
        <dbReference type="ARBA" id="ARBA00022833"/>
    </source>
</evidence>
<dbReference type="GO" id="GO:0008270">
    <property type="term" value="F:zinc ion binding"/>
    <property type="evidence" value="ECO:0007669"/>
    <property type="project" value="InterPro"/>
</dbReference>
<dbReference type="GO" id="GO:0003677">
    <property type="term" value="F:DNA binding"/>
    <property type="evidence" value="ECO:0007669"/>
    <property type="project" value="InterPro"/>
</dbReference>
<keyword evidence="4 8" id="KW-0862">Zinc</keyword>
<feature type="region of interest" description="Disordered" evidence="9">
    <location>
        <begin position="496"/>
        <end position="518"/>
    </location>
</feature>
<dbReference type="PROSITE" id="PS00059">
    <property type="entry name" value="ADH_ZINC"/>
    <property type="match status" value="1"/>
</dbReference>
<dbReference type="Gene3D" id="4.10.240.10">
    <property type="entry name" value="Zn(2)-C6 fungal-type DNA-binding domain"/>
    <property type="match status" value="1"/>
</dbReference>
<dbReference type="Proteomes" id="UP000319257">
    <property type="component" value="Unassembled WGS sequence"/>
</dbReference>
<evidence type="ECO:0000256" key="9">
    <source>
        <dbReference type="SAM" id="MobiDB-lite"/>
    </source>
</evidence>
<dbReference type="PANTHER" id="PTHR42940:SF8">
    <property type="entry name" value="VACUOLAR PROTEIN SORTING-ASSOCIATED PROTEIN 11"/>
    <property type="match status" value="1"/>
</dbReference>
<keyword evidence="13" id="KW-1185">Reference proteome</keyword>
<evidence type="ECO:0000256" key="5">
    <source>
        <dbReference type="ARBA" id="ARBA00023002"/>
    </source>
</evidence>
<dbReference type="Pfam" id="PF04082">
    <property type="entry name" value="Fungal_trans"/>
    <property type="match status" value="1"/>
</dbReference>
<dbReference type="Pfam" id="PF08240">
    <property type="entry name" value="ADH_N"/>
    <property type="match status" value="1"/>
</dbReference>
<keyword evidence="3 8" id="KW-0479">Metal-binding</keyword>
<name>A0A507B9Z6_9PEZI</name>
<evidence type="ECO:0000313" key="13">
    <source>
        <dbReference type="Proteomes" id="UP000319257"/>
    </source>
</evidence>
<dbReference type="InterPro" id="IPR036864">
    <property type="entry name" value="Zn2-C6_fun-type_DNA-bd_sf"/>
</dbReference>
<evidence type="ECO:0000259" key="11">
    <source>
        <dbReference type="SMART" id="SM00906"/>
    </source>
</evidence>
<comment type="cofactor">
    <cofactor evidence="1 8">
        <name>Zn(2+)</name>
        <dbReference type="ChEBI" id="CHEBI:29105"/>
    </cofactor>
</comment>
<keyword evidence="6" id="KW-0520">NAD</keyword>
<dbReference type="SMART" id="SM00906">
    <property type="entry name" value="Fungal_trans"/>
    <property type="match status" value="1"/>
</dbReference>
<keyword evidence="7" id="KW-0539">Nucleus</keyword>
<organism evidence="12 13">
    <name type="scientific">Thyridium curvatum</name>
    <dbReference type="NCBI Taxonomy" id="1093900"/>
    <lineage>
        <taxon>Eukaryota</taxon>
        <taxon>Fungi</taxon>
        <taxon>Dikarya</taxon>
        <taxon>Ascomycota</taxon>
        <taxon>Pezizomycotina</taxon>
        <taxon>Sordariomycetes</taxon>
        <taxon>Sordariomycetidae</taxon>
        <taxon>Thyridiales</taxon>
        <taxon>Thyridiaceae</taxon>
        <taxon>Thyridium</taxon>
    </lineage>
</organism>
<evidence type="ECO:0000313" key="12">
    <source>
        <dbReference type="EMBL" id="TPX13598.1"/>
    </source>
</evidence>
<dbReference type="InParanoid" id="A0A507B9Z6"/>
<evidence type="ECO:0000256" key="2">
    <source>
        <dbReference type="ARBA" id="ARBA00008072"/>
    </source>
</evidence>
<comment type="similarity">
    <text evidence="2 8">Belongs to the zinc-containing alcohol dehydrogenase family.</text>
</comment>
<comment type="caution">
    <text evidence="12">The sequence shown here is derived from an EMBL/GenBank/DDBJ whole genome shotgun (WGS) entry which is preliminary data.</text>
</comment>
<dbReference type="Gene3D" id="3.40.50.720">
    <property type="entry name" value="NAD(P)-binding Rossmann-like Domain"/>
    <property type="match status" value="1"/>
</dbReference>
<dbReference type="AlphaFoldDB" id="A0A507B9Z6"/>
<dbReference type="GeneID" id="41973516"/>
<dbReference type="InterPro" id="IPR020843">
    <property type="entry name" value="ER"/>
</dbReference>
<dbReference type="PANTHER" id="PTHR42940">
    <property type="entry name" value="ALCOHOL DEHYDROGENASE 1-RELATED"/>
    <property type="match status" value="1"/>
</dbReference>
<dbReference type="InterPro" id="IPR007219">
    <property type="entry name" value="XnlR_reg_dom"/>
</dbReference>
<dbReference type="InterPro" id="IPR013149">
    <property type="entry name" value="ADH-like_C"/>
</dbReference>
<gene>
    <name evidence="12" type="ORF">E0L32_006069</name>
</gene>
<dbReference type="InterPro" id="IPR013154">
    <property type="entry name" value="ADH-like_N"/>
</dbReference>
<accession>A0A507B9Z6</accession>
<dbReference type="Gene3D" id="3.90.180.10">
    <property type="entry name" value="Medium-chain alcohol dehydrogenases, catalytic domain"/>
    <property type="match status" value="1"/>
</dbReference>
<reference evidence="12 13" key="1">
    <citation type="submission" date="2019-06" db="EMBL/GenBank/DDBJ databases">
        <title>Draft genome sequence of the filamentous fungus Phialemoniopsis curvata isolated from diesel fuel.</title>
        <authorList>
            <person name="Varaljay V.A."/>
            <person name="Lyon W.J."/>
            <person name="Crouch A.L."/>
            <person name="Drake C.E."/>
            <person name="Hollomon J.M."/>
            <person name="Nadeau L.J."/>
            <person name="Nunn H.S."/>
            <person name="Stevenson B.S."/>
            <person name="Bojanowski C.L."/>
            <person name="Crookes-Goodson W.J."/>
        </authorList>
    </citation>
    <scope>NUCLEOTIDE SEQUENCE [LARGE SCALE GENOMIC DNA]</scope>
    <source>
        <strain evidence="12 13">D216</strain>
    </source>
</reference>